<accession>A0A6A4K2N6</accession>
<dbReference type="GO" id="GO:0016052">
    <property type="term" value="P:carbohydrate catabolic process"/>
    <property type="evidence" value="ECO:0007669"/>
    <property type="project" value="TreeGrafter"/>
</dbReference>
<dbReference type="PANTHER" id="PTHR34135:SF2">
    <property type="entry name" value="LYSOZYME"/>
    <property type="match status" value="1"/>
</dbReference>
<keyword evidence="3" id="KW-0326">Glycosidase</keyword>
<dbReference type="OrthoDB" id="6590422at2759"/>
<keyword evidence="5" id="KW-1185">Reference proteome</keyword>
<comment type="similarity">
    <text evidence="1">Belongs to the glycosyl hydrolase 25 family.</text>
</comment>
<evidence type="ECO:0000256" key="2">
    <source>
        <dbReference type="ARBA" id="ARBA00022801"/>
    </source>
</evidence>
<evidence type="ECO:0000256" key="3">
    <source>
        <dbReference type="ARBA" id="ARBA00023295"/>
    </source>
</evidence>
<dbReference type="GO" id="GO:0003796">
    <property type="term" value="F:lysozyme activity"/>
    <property type="evidence" value="ECO:0007669"/>
    <property type="project" value="InterPro"/>
</dbReference>
<sequence>MLLKNNQLPVERMIKQALILVFMSAIVQSAGEPPEVATTATDISHYQKNVNWCQVIEGGLEIVIHKATQGLRYVDETYIQRKEAARAAGLKYWGAYHFADGTDGTAQAQHFLKIAGDADFLAIDLETNPSKSQTTVTTEEAEKLAQAIRCATGKYPVIYGSPNFLDNYLTESKILAQCPLWVANWRSYPPSLPKMWNHWVLWQYTDGNRGPEPHVVPGIGACDRDKN</sequence>
<dbReference type="CDD" id="cd00599">
    <property type="entry name" value="GH25_muramidase"/>
    <property type="match status" value="1"/>
</dbReference>
<dbReference type="InterPro" id="IPR002053">
    <property type="entry name" value="Glyco_hydro_25"/>
</dbReference>
<keyword evidence="2" id="KW-0378">Hydrolase</keyword>
<dbReference type="Pfam" id="PF01183">
    <property type="entry name" value="Glyco_hydro_25"/>
    <property type="match status" value="1"/>
</dbReference>
<dbReference type="Gene3D" id="3.20.20.80">
    <property type="entry name" value="Glycosidases"/>
    <property type="match status" value="1"/>
</dbReference>
<dbReference type="SMART" id="SM00641">
    <property type="entry name" value="Glyco_25"/>
    <property type="match status" value="1"/>
</dbReference>
<protein>
    <submittedName>
        <fullName evidence="4">Uncharacterized protein</fullName>
    </submittedName>
</protein>
<dbReference type="AlphaFoldDB" id="A0A6A4K2N6"/>
<gene>
    <name evidence="4" type="ORF">GE061_012740</name>
</gene>
<dbReference type="PANTHER" id="PTHR34135">
    <property type="entry name" value="LYSOZYME"/>
    <property type="match status" value="1"/>
</dbReference>
<proteinExistence type="inferred from homology"/>
<evidence type="ECO:0000313" key="4">
    <source>
        <dbReference type="EMBL" id="KAF6212219.1"/>
    </source>
</evidence>
<comment type="caution">
    <text evidence="4">The sequence shown here is derived from an EMBL/GenBank/DDBJ whole genome shotgun (WGS) entry which is preliminary data.</text>
</comment>
<dbReference type="PROSITE" id="PS51904">
    <property type="entry name" value="GLYCOSYL_HYDROL_F25_2"/>
    <property type="match status" value="1"/>
</dbReference>
<dbReference type="EMBL" id="WIXP02000004">
    <property type="protein sequence ID" value="KAF6212219.1"/>
    <property type="molecule type" value="Genomic_DNA"/>
</dbReference>
<dbReference type="InterPro" id="IPR017853">
    <property type="entry name" value="GH"/>
</dbReference>
<dbReference type="GO" id="GO:0016998">
    <property type="term" value="P:cell wall macromolecule catabolic process"/>
    <property type="evidence" value="ECO:0007669"/>
    <property type="project" value="InterPro"/>
</dbReference>
<evidence type="ECO:0000313" key="5">
    <source>
        <dbReference type="Proteomes" id="UP000466442"/>
    </source>
</evidence>
<organism evidence="4 5">
    <name type="scientific">Apolygus lucorum</name>
    <name type="common">Small green plant bug</name>
    <name type="synonym">Lygocoris lucorum</name>
    <dbReference type="NCBI Taxonomy" id="248454"/>
    <lineage>
        <taxon>Eukaryota</taxon>
        <taxon>Metazoa</taxon>
        <taxon>Ecdysozoa</taxon>
        <taxon>Arthropoda</taxon>
        <taxon>Hexapoda</taxon>
        <taxon>Insecta</taxon>
        <taxon>Pterygota</taxon>
        <taxon>Neoptera</taxon>
        <taxon>Paraneoptera</taxon>
        <taxon>Hemiptera</taxon>
        <taxon>Heteroptera</taxon>
        <taxon>Panheteroptera</taxon>
        <taxon>Cimicomorpha</taxon>
        <taxon>Miridae</taxon>
        <taxon>Mirini</taxon>
        <taxon>Apolygus</taxon>
    </lineage>
</organism>
<reference evidence="4" key="1">
    <citation type="journal article" date="2021" name="Mol. Ecol. Resour.">
        <title>Apolygus lucorum genome provides insights into omnivorousness and mesophyll feeding.</title>
        <authorList>
            <person name="Liu Y."/>
            <person name="Liu H."/>
            <person name="Wang H."/>
            <person name="Huang T."/>
            <person name="Liu B."/>
            <person name="Yang B."/>
            <person name="Yin L."/>
            <person name="Li B."/>
            <person name="Zhang Y."/>
            <person name="Zhang S."/>
            <person name="Jiang F."/>
            <person name="Zhang X."/>
            <person name="Ren Y."/>
            <person name="Wang B."/>
            <person name="Wang S."/>
            <person name="Lu Y."/>
            <person name="Wu K."/>
            <person name="Fan W."/>
            <person name="Wang G."/>
        </authorList>
    </citation>
    <scope>NUCLEOTIDE SEQUENCE</scope>
    <source>
        <strain evidence="4">12Hb</strain>
    </source>
</reference>
<dbReference type="SUPFAM" id="SSF51445">
    <property type="entry name" value="(Trans)glycosidases"/>
    <property type="match status" value="1"/>
</dbReference>
<evidence type="ECO:0000256" key="1">
    <source>
        <dbReference type="ARBA" id="ARBA00010646"/>
    </source>
</evidence>
<name>A0A6A4K2N6_APOLU</name>
<dbReference type="GO" id="GO:0009253">
    <property type="term" value="P:peptidoglycan catabolic process"/>
    <property type="evidence" value="ECO:0007669"/>
    <property type="project" value="InterPro"/>
</dbReference>
<dbReference type="InterPro" id="IPR018077">
    <property type="entry name" value="Glyco_hydro_fam25_subgr"/>
</dbReference>
<dbReference type="Proteomes" id="UP000466442">
    <property type="component" value="Unassembled WGS sequence"/>
</dbReference>